<dbReference type="EMBL" id="CP021056">
    <property type="protein sequence ID" value="QXE24597.1"/>
    <property type="molecule type" value="Genomic_DNA"/>
</dbReference>
<dbReference type="SMART" id="SM00448">
    <property type="entry name" value="REC"/>
    <property type="match status" value="1"/>
</dbReference>
<feature type="coiled-coil region" evidence="16">
    <location>
        <begin position="260"/>
        <end position="294"/>
    </location>
</feature>
<keyword evidence="7 17" id="KW-0812">Transmembrane</keyword>
<dbReference type="InterPro" id="IPR003594">
    <property type="entry name" value="HATPase_dom"/>
</dbReference>
<reference evidence="21" key="1">
    <citation type="submission" date="2017-04" db="EMBL/GenBank/DDBJ databases">
        <title>Genome deletions in a multicellular cyanobacterial endosymbiont for morphological adaptation in marine diatoms.</title>
        <authorList>
            <person name="Wang Y."/>
            <person name="Gao H."/>
            <person name="Li R."/>
            <person name="Xu X."/>
        </authorList>
    </citation>
    <scope>NUCLEOTIDE SEQUENCE</scope>
    <source>
        <strain evidence="21">FACHB 800</strain>
    </source>
</reference>
<evidence type="ECO:0000259" key="20">
    <source>
        <dbReference type="PROSITE" id="PS50885"/>
    </source>
</evidence>
<comment type="similarity">
    <text evidence="3">In the N-terminal section; belongs to the phytochrome family.</text>
</comment>
<protein>
    <recommendedName>
        <fullName evidence="14">Circadian input-output histidine kinase CikA</fullName>
        <ecNumber evidence="4">2.7.13.3</ecNumber>
    </recommendedName>
</protein>
<dbReference type="Proteomes" id="UP000683511">
    <property type="component" value="Chromosome"/>
</dbReference>
<dbReference type="Gene3D" id="6.10.340.10">
    <property type="match status" value="1"/>
</dbReference>
<dbReference type="FunFam" id="1.10.287.130:FF:000004">
    <property type="entry name" value="Ethylene receptor 1"/>
    <property type="match status" value="1"/>
</dbReference>
<dbReference type="GO" id="GO:0005886">
    <property type="term" value="C:plasma membrane"/>
    <property type="evidence" value="ECO:0007669"/>
    <property type="project" value="TreeGrafter"/>
</dbReference>
<dbReference type="GO" id="GO:0005524">
    <property type="term" value="F:ATP binding"/>
    <property type="evidence" value="ECO:0007669"/>
    <property type="project" value="UniProtKB-KW"/>
</dbReference>
<keyword evidence="11 17" id="KW-1133">Transmembrane helix</keyword>
<evidence type="ECO:0000256" key="12">
    <source>
        <dbReference type="ARBA" id="ARBA00023012"/>
    </source>
</evidence>
<comment type="catalytic activity">
    <reaction evidence="1">
        <text>ATP + protein L-histidine = ADP + protein N-phospho-L-histidine.</text>
        <dbReference type="EC" id="2.7.13.3"/>
    </reaction>
</comment>
<dbReference type="InterPro" id="IPR036097">
    <property type="entry name" value="HisK_dim/P_sf"/>
</dbReference>
<dbReference type="SUPFAM" id="SSF55874">
    <property type="entry name" value="ATPase domain of HSP90 chaperone/DNA topoisomerase II/histidine kinase"/>
    <property type="match status" value="1"/>
</dbReference>
<dbReference type="Pfam" id="PF00072">
    <property type="entry name" value="Response_reg"/>
    <property type="match status" value="1"/>
</dbReference>
<evidence type="ECO:0000313" key="21">
    <source>
        <dbReference type="EMBL" id="QXE24597.1"/>
    </source>
</evidence>
<name>A0A975Y5U7_9NOST</name>
<feature type="domain" description="Response regulatory" evidence="19">
    <location>
        <begin position="550"/>
        <end position="666"/>
    </location>
</feature>
<dbReference type="PROSITE" id="PS50885">
    <property type="entry name" value="HAMP"/>
    <property type="match status" value="1"/>
</dbReference>
<feature type="transmembrane region" description="Helical" evidence="17">
    <location>
        <begin position="198"/>
        <end position="216"/>
    </location>
</feature>
<dbReference type="PANTHER" id="PTHR43047">
    <property type="entry name" value="TWO-COMPONENT HISTIDINE PROTEIN KINASE"/>
    <property type="match status" value="1"/>
</dbReference>
<dbReference type="Pfam" id="PF02518">
    <property type="entry name" value="HATPase_c"/>
    <property type="match status" value="1"/>
</dbReference>
<accession>A0A975Y5U7</accession>
<dbReference type="Gene3D" id="3.40.50.2300">
    <property type="match status" value="1"/>
</dbReference>
<dbReference type="SMART" id="SM00388">
    <property type="entry name" value="HisKA"/>
    <property type="match status" value="1"/>
</dbReference>
<evidence type="ECO:0000256" key="4">
    <source>
        <dbReference type="ARBA" id="ARBA00012438"/>
    </source>
</evidence>
<evidence type="ECO:0000313" key="22">
    <source>
        <dbReference type="Proteomes" id="UP000683511"/>
    </source>
</evidence>
<dbReference type="Pfam" id="PF00512">
    <property type="entry name" value="HisKA"/>
    <property type="match status" value="1"/>
</dbReference>
<dbReference type="EC" id="2.7.13.3" evidence="4"/>
<evidence type="ECO:0000256" key="16">
    <source>
        <dbReference type="SAM" id="Coils"/>
    </source>
</evidence>
<evidence type="ECO:0000256" key="13">
    <source>
        <dbReference type="ARBA" id="ARBA00023136"/>
    </source>
</evidence>
<keyword evidence="8" id="KW-0547">Nucleotide-binding</keyword>
<evidence type="ECO:0000256" key="5">
    <source>
        <dbReference type="ARBA" id="ARBA00022553"/>
    </source>
</evidence>
<dbReference type="CDD" id="cd16922">
    <property type="entry name" value="HATPase_EvgS-ArcB-TorS-like"/>
    <property type="match status" value="1"/>
</dbReference>
<comment type="subcellular location">
    <subcellularLocation>
        <location evidence="2">Membrane</location>
    </subcellularLocation>
</comment>
<feature type="domain" description="Histidine kinase" evidence="18">
    <location>
        <begin position="301"/>
        <end position="525"/>
    </location>
</feature>
<evidence type="ECO:0000256" key="1">
    <source>
        <dbReference type="ARBA" id="ARBA00000085"/>
    </source>
</evidence>
<evidence type="ECO:0000256" key="6">
    <source>
        <dbReference type="ARBA" id="ARBA00022679"/>
    </source>
</evidence>
<organism evidence="21 22">
    <name type="scientific">Richelia sinica FACHB-800</name>
    <dbReference type="NCBI Taxonomy" id="1357546"/>
    <lineage>
        <taxon>Bacteria</taxon>
        <taxon>Bacillati</taxon>
        <taxon>Cyanobacteriota</taxon>
        <taxon>Cyanophyceae</taxon>
        <taxon>Nostocales</taxon>
        <taxon>Nostocaceae</taxon>
        <taxon>Richelia</taxon>
    </lineage>
</organism>
<dbReference type="InterPro" id="IPR003661">
    <property type="entry name" value="HisK_dim/P_dom"/>
</dbReference>
<feature type="domain" description="HAMP" evidence="20">
    <location>
        <begin position="219"/>
        <end position="272"/>
    </location>
</feature>
<feature type="transmembrane region" description="Helical" evidence="17">
    <location>
        <begin position="6"/>
        <end position="32"/>
    </location>
</feature>
<dbReference type="SMART" id="SM00304">
    <property type="entry name" value="HAMP"/>
    <property type="match status" value="1"/>
</dbReference>
<dbReference type="SMART" id="SM00387">
    <property type="entry name" value="HATPase_c"/>
    <property type="match status" value="1"/>
</dbReference>
<evidence type="ECO:0000256" key="10">
    <source>
        <dbReference type="ARBA" id="ARBA00022840"/>
    </source>
</evidence>
<dbReference type="CDD" id="cd06225">
    <property type="entry name" value="HAMP"/>
    <property type="match status" value="1"/>
</dbReference>
<dbReference type="InterPro" id="IPR005467">
    <property type="entry name" value="His_kinase_dom"/>
</dbReference>
<dbReference type="KEGG" id="rsin:B6N60_03302"/>
<dbReference type="Gene3D" id="3.30.565.10">
    <property type="entry name" value="Histidine kinase-like ATPase, C-terminal domain"/>
    <property type="match status" value="1"/>
</dbReference>
<dbReference type="PROSITE" id="PS50110">
    <property type="entry name" value="RESPONSE_REGULATORY"/>
    <property type="match status" value="1"/>
</dbReference>
<evidence type="ECO:0000259" key="18">
    <source>
        <dbReference type="PROSITE" id="PS50109"/>
    </source>
</evidence>
<keyword evidence="9 21" id="KW-0418">Kinase</keyword>
<dbReference type="SUPFAM" id="SSF158472">
    <property type="entry name" value="HAMP domain-like"/>
    <property type="match status" value="1"/>
</dbReference>
<gene>
    <name evidence="21" type="ORF">B6N60_03302</name>
</gene>
<keyword evidence="12" id="KW-0902">Two-component regulatory system</keyword>
<evidence type="ECO:0000256" key="2">
    <source>
        <dbReference type="ARBA" id="ARBA00004370"/>
    </source>
</evidence>
<dbReference type="InterPro" id="IPR036890">
    <property type="entry name" value="HATPase_C_sf"/>
</dbReference>
<dbReference type="FunFam" id="3.30.565.10:FF:000010">
    <property type="entry name" value="Sensor histidine kinase RcsC"/>
    <property type="match status" value="1"/>
</dbReference>
<dbReference type="PRINTS" id="PR00344">
    <property type="entry name" value="BCTRLSENSOR"/>
</dbReference>
<evidence type="ECO:0000256" key="11">
    <source>
        <dbReference type="ARBA" id="ARBA00022989"/>
    </source>
</evidence>
<evidence type="ECO:0000256" key="15">
    <source>
        <dbReference type="PROSITE-ProRule" id="PRU00169"/>
    </source>
</evidence>
<keyword evidence="13 17" id="KW-0472">Membrane</keyword>
<evidence type="ECO:0000256" key="8">
    <source>
        <dbReference type="ARBA" id="ARBA00022741"/>
    </source>
</evidence>
<keyword evidence="16" id="KW-0175">Coiled coil</keyword>
<keyword evidence="5 15" id="KW-0597">Phosphoprotein</keyword>
<dbReference type="SUPFAM" id="SSF47384">
    <property type="entry name" value="Homodimeric domain of signal transducing histidine kinase"/>
    <property type="match status" value="1"/>
</dbReference>
<dbReference type="CDD" id="cd00082">
    <property type="entry name" value="HisKA"/>
    <property type="match status" value="1"/>
</dbReference>
<evidence type="ECO:0000256" key="3">
    <source>
        <dbReference type="ARBA" id="ARBA00006402"/>
    </source>
</evidence>
<keyword evidence="22" id="KW-1185">Reference proteome</keyword>
<dbReference type="SUPFAM" id="SSF52172">
    <property type="entry name" value="CheY-like"/>
    <property type="match status" value="1"/>
</dbReference>
<sequence length="770" mass="86227">MSIRNKIIYGYGVALGIALGGSIIGVSVGNYYQQRALQASQIASNERKLLSTLQVEVLYNRPAKQLSPYLQNPSAFQRESHKLIHRVEKIRLLLHHHNNSGKPVTLPGLQPLLDQYEVTVSRFEQKARDFAKQVQPLTTTKAGAAQAEKLVVAIVKSPEFVPFIEFPDKLRSFYEQAEKREAAADLALLQAEQLRTQIIFIGLGLSIAIAIILAIYTSRAIAIPIQSVTEIAQRVTRESNFHLQLPTNIPDETGILASSLNQLIQRVQKLLEEQQEYTQQLEAAKESADIANQAKSEFLANMSHELRTPLNGVLGYAQILTRTPLSEEQQRGVGVIYQCGVYLLTLINDVLDLAKIEARKMVLNPAPSYLPSVLQGVAEVARVKAEQKNINFIYQVPDNLPSGVILDEKRLRQILLNLLNNAVKFTDQGKVILRVAAIVPQSESPASTVELHFHVEDTGVGMSSDQLEKIFLPFEQVGENKRKTEGTGLGLAISKSFVEMMNSTLEVRSQLGVGSVFTFAIDCPLADDWAKYNTITDLGRIIGYSGQRRQILVVDDRWENRSVLVSLLTPLGFNVVESKNGEEALQQALSHPPDAIISDLKMPVMDGWEMLKKLRQLEELNNTIVIISSASVFDADRQKSLAVGGNDFLPKPVQAEELYRMLAQHLHIDWIYTKLEDNLPKSSEEISDTEMLIPPVKDLLKLGEFAIQGQIKEIQRELEKLTEISDKYHPFVDKISLMIRSYRIAQVRDFLEKIIKDKSTDTAISQEIQF</sequence>
<dbReference type="CDD" id="cd17546">
    <property type="entry name" value="REC_hyHK_CKI1_RcsC-like"/>
    <property type="match status" value="1"/>
</dbReference>
<dbReference type="InterPro" id="IPR003660">
    <property type="entry name" value="HAMP_dom"/>
</dbReference>
<evidence type="ECO:0000256" key="7">
    <source>
        <dbReference type="ARBA" id="ARBA00022692"/>
    </source>
</evidence>
<feature type="modified residue" description="4-aspartylphosphate" evidence="15">
    <location>
        <position position="599"/>
    </location>
</feature>
<dbReference type="InterPro" id="IPR011006">
    <property type="entry name" value="CheY-like_superfamily"/>
</dbReference>
<dbReference type="GO" id="GO:0009927">
    <property type="term" value="F:histidine phosphotransfer kinase activity"/>
    <property type="evidence" value="ECO:0007669"/>
    <property type="project" value="TreeGrafter"/>
</dbReference>
<dbReference type="RefSeq" id="WP_190601447.1">
    <property type="nucleotide sequence ID" value="NZ_CP021056.1"/>
</dbReference>
<evidence type="ECO:0000259" key="19">
    <source>
        <dbReference type="PROSITE" id="PS50110"/>
    </source>
</evidence>
<proteinExistence type="inferred from homology"/>
<keyword evidence="6" id="KW-0808">Transferase</keyword>
<dbReference type="Gene3D" id="1.10.287.130">
    <property type="match status" value="1"/>
</dbReference>
<evidence type="ECO:0000256" key="17">
    <source>
        <dbReference type="SAM" id="Phobius"/>
    </source>
</evidence>
<dbReference type="PROSITE" id="PS50109">
    <property type="entry name" value="HIS_KIN"/>
    <property type="match status" value="1"/>
</dbReference>
<keyword evidence="10" id="KW-0067">ATP-binding</keyword>
<evidence type="ECO:0000256" key="14">
    <source>
        <dbReference type="ARBA" id="ARBA00074306"/>
    </source>
</evidence>
<dbReference type="PANTHER" id="PTHR43047:SF72">
    <property type="entry name" value="OSMOSENSING HISTIDINE PROTEIN KINASE SLN1"/>
    <property type="match status" value="1"/>
</dbReference>
<dbReference type="GO" id="GO:0000155">
    <property type="term" value="F:phosphorelay sensor kinase activity"/>
    <property type="evidence" value="ECO:0007669"/>
    <property type="project" value="InterPro"/>
</dbReference>
<dbReference type="AlphaFoldDB" id="A0A975Y5U7"/>
<dbReference type="InterPro" id="IPR001789">
    <property type="entry name" value="Sig_transdc_resp-reg_receiver"/>
</dbReference>
<dbReference type="InterPro" id="IPR004358">
    <property type="entry name" value="Sig_transdc_His_kin-like_C"/>
</dbReference>
<evidence type="ECO:0000256" key="9">
    <source>
        <dbReference type="ARBA" id="ARBA00022777"/>
    </source>
</evidence>